<dbReference type="GO" id="GO:0046330">
    <property type="term" value="P:positive regulation of JNK cascade"/>
    <property type="evidence" value="ECO:0007669"/>
    <property type="project" value="UniProtKB-ARBA"/>
</dbReference>
<keyword evidence="8" id="KW-0433">Leucine-rich repeat</keyword>
<dbReference type="PRINTS" id="PR01537">
    <property type="entry name" value="INTRLKN1R1F"/>
</dbReference>
<keyword evidence="22" id="KW-0395">Inflammatory response</keyword>
<keyword evidence="11" id="KW-0677">Repeat</keyword>
<dbReference type="AlphaFoldDB" id="A0A8J6F311"/>
<evidence type="ECO:0000256" key="2">
    <source>
        <dbReference type="ARBA" id="ARBA00004412"/>
    </source>
</evidence>
<evidence type="ECO:0000256" key="6">
    <source>
        <dbReference type="ARBA" id="ARBA00022553"/>
    </source>
</evidence>
<dbReference type="SMR" id="A0A8J6F311"/>
<dbReference type="SMART" id="SM00255">
    <property type="entry name" value="TIR"/>
    <property type="match status" value="1"/>
</dbReference>
<evidence type="ECO:0000256" key="23">
    <source>
        <dbReference type="ARBA" id="ARBA00072834"/>
    </source>
</evidence>
<keyword evidence="12" id="KW-0967">Endosome</keyword>
<evidence type="ECO:0000256" key="22">
    <source>
        <dbReference type="ARBA" id="ARBA00023198"/>
    </source>
</evidence>
<dbReference type="SMART" id="SM00365">
    <property type="entry name" value="LRR_SD22"/>
    <property type="match status" value="7"/>
</dbReference>
<dbReference type="GO" id="GO:0035556">
    <property type="term" value="P:intracellular signal transduction"/>
    <property type="evidence" value="ECO:0007669"/>
    <property type="project" value="UniProtKB-ARBA"/>
</dbReference>
<proteinExistence type="inferred from homology"/>
<feature type="chain" id="PRO_5035154088" description="Toll-like receptor 3" evidence="25">
    <location>
        <begin position="26"/>
        <end position="897"/>
    </location>
</feature>
<dbReference type="Pfam" id="PF17968">
    <property type="entry name" value="Tlr3_TMD"/>
    <property type="match status" value="1"/>
</dbReference>
<dbReference type="SUPFAM" id="SSF52058">
    <property type="entry name" value="L domain-like"/>
    <property type="match status" value="2"/>
</dbReference>
<gene>
    <name evidence="27" type="ORF">GDO78_011726</name>
</gene>
<evidence type="ECO:0000256" key="11">
    <source>
        <dbReference type="ARBA" id="ARBA00022737"/>
    </source>
</evidence>
<dbReference type="FunFam" id="3.80.10.10:FF:000137">
    <property type="entry name" value="Toll-like receptor 3"/>
    <property type="match status" value="1"/>
</dbReference>
<reference evidence="27" key="1">
    <citation type="thesis" date="2020" institute="ProQuest LLC" country="789 East Eisenhower Parkway, Ann Arbor, MI, USA">
        <title>Comparative Genomics and Chromosome Evolution.</title>
        <authorList>
            <person name="Mudd A.B."/>
        </authorList>
    </citation>
    <scope>NUCLEOTIDE SEQUENCE</scope>
    <source>
        <strain evidence="27">HN-11 Male</strain>
        <tissue evidence="27">Kidney and liver</tissue>
    </source>
</reference>
<evidence type="ECO:0000256" key="1">
    <source>
        <dbReference type="ARBA" id="ARBA00004115"/>
    </source>
</evidence>
<evidence type="ECO:0000256" key="16">
    <source>
        <dbReference type="ARBA" id="ARBA00022884"/>
    </source>
</evidence>
<dbReference type="PANTHER" id="PTHR24365">
    <property type="entry name" value="TOLL-LIKE RECEPTOR"/>
    <property type="match status" value="1"/>
</dbReference>
<dbReference type="FunFam" id="3.40.50.10140:FF:000008">
    <property type="entry name" value="Toll-like receptor 3"/>
    <property type="match status" value="1"/>
</dbReference>
<dbReference type="GO" id="GO:0005886">
    <property type="term" value="C:plasma membrane"/>
    <property type="evidence" value="ECO:0007669"/>
    <property type="project" value="TreeGrafter"/>
</dbReference>
<feature type="signal peptide" evidence="25">
    <location>
        <begin position="1"/>
        <end position="25"/>
    </location>
</feature>
<dbReference type="Pfam" id="PF13855">
    <property type="entry name" value="LRR_8"/>
    <property type="match status" value="6"/>
</dbReference>
<feature type="transmembrane region" description="Helical" evidence="24">
    <location>
        <begin position="696"/>
        <end position="717"/>
    </location>
</feature>
<dbReference type="InterPro" id="IPR001611">
    <property type="entry name" value="Leu-rich_rpt"/>
</dbReference>
<evidence type="ECO:0000256" key="5">
    <source>
        <dbReference type="ARBA" id="ARBA00022499"/>
    </source>
</evidence>
<dbReference type="GO" id="GO:0051607">
    <property type="term" value="P:defense response to virus"/>
    <property type="evidence" value="ECO:0007669"/>
    <property type="project" value="UniProtKB-ARBA"/>
</dbReference>
<dbReference type="SMART" id="SM00082">
    <property type="entry name" value="LRRCT"/>
    <property type="match status" value="1"/>
</dbReference>
<evidence type="ECO:0000256" key="24">
    <source>
        <dbReference type="SAM" id="Phobius"/>
    </source>
</evidence>
<evidence type="ECO:0000256" key="20">
    <source>
        <dbReference type="ARBA" id="ARBA00023170"/>
    </source>
</evidence>
<dbReference type="InterPro" id="IPR032675">
    <property type="entry name" value="LRR_dom_sf"/>
</dbReference>
<comment type="subcellular location">
    <subcellularLocation>
        <location evidence="2">Early endosome</location>
    </subcellularLocation>
    <subcellularLocation>
        <location evidence="1">Endoplasmic reticulum membrane</location>
        <topology evidence="1">Single-pass type I membrane protein</topology>
    </subcellularLocation>
    <subcellularLocation>
        <location evidence="3">Endosome membrane</location>
    </subcellularLocation>
</comment>
<dbReference type="InterPro" id="IPR026906">
    <property type="entry name" value="LRR_5"/>
</dbReference>
<evidence type="ECO:0000256" key="17">
    <source>
        <dbReference type="ARBA" id="ARBA00022989"/>
    </source>
</evidence>
<keyword evidence="20" id="KW-0675">Receptor</keyword>
<dbReference type="GO" id="GO:0090594">
    <property type="term" value="P:inflammatory response to wounding"/>
    <property type="evidence" value="ECO:0007669"/>
    <property type="project" value="UniProtKB-ARBA"/>
</dbReference>
<dbReference type="GO" id="GO:0010008">
    <property type="term" value="C:endosome membrane"/>
    <property type="evidence" value="ECO:0007669"/>
    <property type="project" value="UniProtKB-SubCell"/>
</dbReference>
<keyword evidence="14" id="KW-0832">Ubl conjugation</keyword>
<dbReference type="SMART" id="SM00369">
    <property type="entry name" value="LRR_TYP"/>
    <property type="match status" value="15"/>
</dbReference>
<dbReference type="GO" id="GO:0032728">
    <property type="term" value="P:positive regulation of interferon-beta production"/>
    <property type="evidence" value="ECO:0007669"/>
    <property type="project" value="UniProtKB-ARBA"/>
</dbReference>
<evidence type="ECO:0000256" key="12">
    <source>
        <dbReference type="ARBA" id="ARBA00022753"/>
    </source>
</evidence>
<keyword evidence="5" id="KW-1017">Isopeptide bond</keyword>
<sequence>MEPANIPTTFVLWAMYIVIVVPIMAENHCKVTSDKADCSHLELNAIPSDLPLTIKMLDLSHNRLKSLPAANLSSYDKLEHLDVGYNTLHILETALCQQLPLLKILNLQHNEFSKIPIKAFLSCTGLVELRINANGIKEINGNPFENLQSLHILDVSHNKMTSTALGDKKQLSNLSELLYSHNMIKELKKEDFMFLGNNSVQKLDLSSNPVKEIQEDCFQQLTNLHTLTMANMTLESKLTEDLCSQLAGTQIQVLVLLNSQLKKIHNATFKGLNSTSLISLDISNNMLSEIDNNSFIYLHHLRNLNLEENQVSHLTSRAFYGLSNLTHLNLKKFFSSTKNPKIDDLSFQWLQHLQYLNMEQNKKIELSEYTFTGLISLTNLSLSGCTFPTITSKTFSSLSNSSLISLNLTKTDITKVESRAFYGLEHLEVLDLGINQIDQDLTGKEFEGLHSIRQIYLSYNKHLNLASNSLCNITTLEKLNLRKTALTLGSNSPFNCLINLTYLDLGNNNIANLEEDIFSGLHKLRILSLQHNNLARLWKKANPGGPVLFLKGLQNLEILDLFSNGFDEIPAEAFKGLSNLTILNLGENNVYILPPSLLEAQGSLTELDLHKNLITSVEESIFKNVFSKLKNLSMGNNPFDCTCESIAWFADWLNTTNTSVPGRDSQYICNTPNNYHGVLVEKFDNLPCKDHAPFKALFILSFTITTSLMVLVLLLHFQGWRIKFFWSVLENKILGFKEIDPGDQNFEYDAYIIHAKEDMPWIDCYLLPLEEDEKSNFTFCYEARDFEGGVSPLQLIVNSIKKSRKIIFVITHNFLNDQWCKRFKIQHALQQAIEQSRDSIVLLFLEDIPDYKLNYSIHLRRGMFKSQCILEWPVQKERIKAFQEKLKTALGSSSVVN</sequence>
<dbReference type="Gene3D" id="3.80.10.10">
    <property type="entry name" value="Ribonuclease Inhibitor"/>
    <property type="match status" value="1"/>
</dbReference>
<dbReference type="GO" id="GO:0003723">
    <property type="term" value="F:RNA binding"/>
    <property type="evidence" value="ECO:0007669"/>
    <property type="project" value="UniProtKB-KW"/>
</dbReference>
<keyword evidence="28" id="KW-1185">Reference proteome</keyword>
<evidence type="ECO:0000256" key="19">
    <source>
        <dbReference type="ARBA" id="ARBA00023157"/>
    </source>
</evidence>
<dbReference type="Pfam" id="PF13306">
    <property type="entry name" value="LRR_5"/>
    <property type="match status" value="1"/>
</dbReference>
<keyword evidence="21" id="KW-0325">Glycoprotein</keyword>
<comment type="caution">
    <text evidence="27">The sequence shown here is derived from an EMBL/GenBank/DDBJ whole genome shotgun (WGS) entry which is preliminary data.</text>
</comment>
<dbReference type="GO" id="GO:0045087">
    <property type="term" value="P:innate immune response"/>
    <property type="evidence" value="ECO:0007669"/>
    <property type="project" value="UniProtKB-KW"/>
</dbReference>
<dbReference type="SUPFAM" id="SSF52200">
    <property type="entry name" value="Toll/Interleukin receptor TIR domain"/>
    <property type="match status" value="1"/>
</dbReference>
<dbReference type="Gene3D" id="3.40.50.10140">
    <property type="entry name" value="Toll/interleukin-1 receptor homology (TIR) domain"/>
    <property type="match status" value="1"/>
</dbReference>
<dbReference type="GO" id="GO:0038187">
    <property type="term" value="F:pattern recognition receptor activity"/>
    <property type="evidence" value="ECO:0007669"/>
    <property type="project" value="UniProtKB-ARBA"/>
</dbReference>
<keyword evidence="10 25" id="KW-0732">Signal</keyword>
<evidence type="ECO:0000313" key="28">
    <source>
        <dbReference type="Proteomes" id="UP000770717"/>
    </source>
</evidence>
<dbReference type="EMBL" id="WNTK01000007">
    <property type="protein sequence ID" value="KAG9479848.1"/>
    <property type="molecule type" value="Genomic_DNA"/>
</dbReference>
<dbReference type="InterPro" id="IPR003591">
    <property type="entry name" value="Leu-rich_rpt_typical-subtyp"/>
</dbReference>
<protein>
    <recommendedName>
        <fullName evidence="23">Toll-like receptor 3</fullName>
    </recommendedName>
</protein>
<evidence type="ECO:0000256" key="25">
    <source>
        <dbReference type="SAM" id="SignalP"/>
    </source>
</evidence>
<evidence type="ECO:0000256" key="3">
    <source>
        <dbReference type="ARBA" id="ARBA00004608"/>
    </source>
</evidence>
<dbReference type="GO" id="GO:0043330">
    <property type="term" value="P:response to exogenous dsRNA"/>
    <property type="evidence" value="ECO:0007669"/>
    <property type="project" value="UniProtKB-ARBA"/>
</dbReference>
<dbReference type="OrthoDB" id="676979at2759"/>
<evidence type="ECO:0000256" key="18">
    <source>
        <dbReference type="ARBA" id="ARBA00023136"/>
    </source>
</evidence>
<keyword evidence="16" id="KW-0694">RNA-binding</keyword>
<dbReference type="PRINTS" id="PR00019">
    <property type="entry name" value="LEURICHRPT"/>
</dbReference>
<dbReference type="PROSITE" id="PS51450">
    <property type="entry name" value="LRR"/>
    <property type="match status" value="5"/>
</dbReference>
<dbReference type="GO" id="GO:0005789">
    <property type="term" value="C:endoplasmic reticulum membrane"/>
    <property type="evidence" value="ECO:0007669"/>
    <property type="project" value="UniProtKB-SubCell"/>
</dbReference>
<evidence type="ECO:0000256" key="14">
    <source>
        <dbReference type="ARBA" id="ARBA00022843"/>
    </source>
</evidence>
<evidence type="ECO:0000259" key="26">
    <source>
        <dbReference type="PROSITE" id="PS50104"/>
    </source>
</evidence>
<dbReference type="PROSITE" id="PS50104">
    <property type="entry name" value="TIR"/>
    <property type="match status" value="1"/>
</dbReference>
<evidence type="ECO:0000256" key="15">
    <source>
        <dbReference type="ARBA" id="ARBA00022859"/>
    </source>
</evidence>
<keyword evidence="18 24" id="KW-0472">Membrane</keyword>
<name>A0A8J6F311_ELECQ</name>
<evidence type="ECO:0000256" key="21">
    <source>
        <dbReference type="ARBA" id="ARBA00023180"/>
    </source>
</evidence>
<keyword evidence="9 24" id="KW-0812">Transmembrane</keyword>
<dbReference type="GO" id="GO:0002224">
    <property type="term" value="P:toll-like receptor signaling pathway"/>
    <property type="evidence" value="ECO:0007669"/>
    <property type="project" value="TreeGrafter"/>
</dbReference>
<keyword evidence="7" id="KW-0399">Innate immunity</keyword>
<comment type="similarity">
    <text evidence="4">Belongs to the Toll-like receptor family.</text>
</comment>
<dbReference type="GO" id="GO:0004888">
    <property type="term" value="F:transmembrane signaling receptor activity"/>
    <property type="evidence" value="ECO:0007669"/>
    <property type="project" value="UniProtKB-ARBA"/>
</dbReference>
<evidence type="ECO:0000256" key="4">
    <source>
        <dbReference type="ARBA" id="ARBA00009634"/>
    </source>
</evidence>
<dbReference type="GO" id="GO:0032755">
    <property type="term" value="P:positive regulation of interleukin-6 production"/>
    <property type="evidence" value="ECO:0007669"/>
    <property type="project" value="UniProtKB-ARBA"/>
</dbReference>
<accession>A0A8J6F311</accession>
<dbReference type="GO" id="GO:0005769">
    <property type="term" value="C:early endosome"/>
    <property type="evidence" value="ECO:0007669"/>
    <property type="project" value="UniProtKB-SubCell"/>
</dbReference>
<keyword evidence="19" id="KW-1015">Disulfide bond</keyword>
<dbReference type="Pfam" id="PF01582">
    <property type="entry name" value="TIR"/>
    <property type="match status" value="1"/>
</dbReference>
<dbReference type="InterPro" id="IPR000157">
    <property type="entry name" value="TIR_dom"/>
</dbReference>
<dbReference type="InterPro" id="IPR035897">
    <property type="entry name" value="Toll_tir_struct_dom_sf"/>
</dbReference>
<dbReference type="PANTHER" id="PTHR24365:SF524">
    <property type="entry name" value="TOLL-LIKE RECEPTOR 3"/>
    <property type="match status" value="1"/>
</dbReference>
<dbReference type="GO" id="GO:0043123">
    <property type="term" value="P:positive regulation of canonical NF-kappaB signal transduction"/>
    <property type="evidence" value="ECO:0007669"/>
    <property type="project" value="UniProtKB-ARBA"/>
</dbReference>
<evidence type="ECO:0000256" key="13">
    <source>
        <dbReference type="ARBA" id="ARBA00022824"/>
    </source>
</evidence>
<feature type="domain" description="TIR" evidence="26">
    <location>
        <begin position="746"/>
        <end position="890"/>
    </location>
</feature>
<evidence type="ECO:0000256" key="7">
    <source>
        <dbReference type="ARBA" id="ARBA00022588"/>
    </source>
</evidence>
<keyword evidence="13" id="KW-0256">Endoplasmic reticulum</keyword>
<dbReference type="InterPro" id="IPR041015">
    <property type="entry name" value="TLR3_TMD"/>
</dbReference>
<keyword evidence="17 24" id="KW-1133">Transmembrane helix</keyword>
<evidence type="ECO:0000256" key="8">
    <source>
        <dbReference type="ARBA" id="ARBA00022614"/>
    </source>
</evidence>
<evidence type="ECO:0000256" key="9">
    <source>
        <dbReference type="ARBA" id="ARBA00022692"/>
    </source>
</evidence>
<evidence type="ECO:0000313" key="27">
    <source>
        <dbReference type="EMBL" id="KAG9479848.1"/>
    </source>
</evidence>
<evidence type="ECO:0000256" key="10">
    <source>
        <dbReference type="ARBA" id="ARBA00022729"/>
    </source>
</evidence>
<keyword evidence="15" id="KW-0391">Immunity</keyword>
<organism evidence="27 28">
    <name type="scientific">Eleutherodactylus coqui</name>
    <name type="common">Puerto Rican coqui</name>
    <dbReference type="NCBI Taxonomy" id="57060"/>
    <lineage>
        <taxon>Eukaryota</taxon>
        <taxon>Metazoa</taxon>
        <taxon>Chordata</taxon>
        <taxon>Craniata</taxon>
        <taxon>Vertebrata</taxon>
        <taxon>Euteleostomi</taxon>
        <taxon>Amphibia</taxon>
        <taxon>Batrachia</taxon>
        <taxon>Anura</taxon>
        <taxon>Neobatrachia</taxon>
        <taxon>Hyloidea</taxon>
        <taxon>Eleutherodactylidae</taxon>
        <taxon>Eleutherodactylinae</taxon>
        <taxon>Eleutherodactylus</taxon>
        <taxon>Eleutherodactylus</taxon>
    </lineage>
</organism>
<dbReference type="Proteomes" id="UP000770717">
    <property type="component" value="Unassembled WGS sequence"/>
</dbReference>
<keyword evidence="6" id="KW-0597">Phosphoprotein</keyword>
<dbReference type="InterPro" id="IPR000483">
    <property type="entry name" value="Cys-rich_flank_reg_C"/>
</dbReference>
<dbReference type="GO" id="GO:0032722">
    <property type="term" value="P:positive regulation of chemokine production"/>
    <property type="evidence" value="ECO:0007669"/>
    <property type="project" value="UniProtKB-ARBA"/>
</dbReference>